<name>M5RP86_9BACT</name>
<comment type="caution">
    <text evidence="2">The sequence shown here is derived from an EMBL/GenBank/DDBJ whole genome shotgun (WGS) entry which is preliminary data.</text>
</comment>
<dbReference type="PATRIC" id="fig|1265738.3.peg.7275"/>
<dbReference type="Proteomes" id="UP000011991">
    <property type="component" value="Unassembled WGS sequence"/>
</dbReference>
<reference evidence="2 3" key="1">
    <citation type="journal article" date="2013" name="Mar. Genomics">
        <title>Expression of sulfatases in Rhodopirellula baltica and the diversity of sulfatases in the genus Rhodopirellula.</title>
        <authorList>
            <person name="Wegner C.E."/>
            <person name="Richter-Heitmann T."/>
            <person name="Klindworth A."/>
            <person name="Klockow C."/>
            <person name="Richter M."/>
            <person name="Achstetter T."/>
            <person name="Glockner F.O."/>
            <person name="Harder J."/>
        </authorList>
    </citation>
    <scope>NUCLEOTIDE SEQUENCE [LARGE SCALE GENOMIC DNA]</scope>
    <source>
        <strain evidence="2 3">SM1</strain>
    </source>
</reference>
<keyword evidence="3" id="KW-1185">Reference proteome</keyword>
<evidence type="ECO:0000256" key="1">
    <source>
        <dbReference type="SAM" id="MobiDB-lite"/>
    </source>
</evidence>
<dbReference type="AlphaFoldDB" id="M5RP86"/>
<accession>M5RP86</accession>
<dbReference type="OrthoDB" id="249738at2"/>
<organism evidence="2 3">
    <name type="scientific">Rhodopirellula maiorica SM1</name>
    <dbReference type="NCBI Taxonomy" id="1265738"/>
    <lineage>
        <taxon>Bacteria</taxon>
        <taxon>Pseudomonadati</taxon>
        <taxon>Planctomycetota</taxon>
        <taxon>Planctomycetia</taxon>
        <taxon>Pirellulales</taxon>
        <taxon>Pirellulaceae</taxon>
        <taxon>Novipirellula</taxon>
    </lineage>
</organism>
<dbReference type="EMBL" id="ANOG01001042">
    <property type="protein sequence ID" value="EMI15769.1"/>
    <property type="molecule type" value="Genomic_DNA"/>
</dbReference>
<dbReference type="RefSeq" id="WP_008708341.1">
    <property type="nucleotide sequence ID" value="NZ_ANOG01001042.1"/>
</dbReference>
<feature type="region of interest" description="Disordered" evidence="1">
    <location>
        <begin position="13"/>
        <end position="32"/>
    </location>
</feature>
<evidence type="ECO:0000313" key="3">
    <source>
        <dbReference type="Proteomes" id="UP000011991"/>
    </source>
</evidence>
<feature type="compositionally biased region" description="Acidic residues" evidence="1">
    <location>
        <begin position="20"/>
        <end position="30"/>
    </location>
</feature>
<gene>
    <name evidence="2" type="ORF">RMSM_07296</name>
</gene>
<evidence type="ECO:0000313" key="2">
    <source>
        <dbReference type="EMBL" id="EMI15769.1"/>
    </source>
</evidence>
<proteinExistence type="predicted"/>
<protein>
    <submittedName>
        <fullName evidence="2">Uncharacterized protein</fullName>
    </submittedName>
</protein>
<sequence length="88" mass="10322">MARDGQRRQIVAELRRQIEPEPEESDESTGDEWMLASQLSAEDQQRIESLFEVAQTDRSRAFELKSELDRLGVFADYENRFLDLFKTP</sequence>